<proteinExistence type="predicted"/>
<dbReference type="AlphaFoldDB" id="A0A8D5ZHW0"/>
<sequence>MRKPKLEIRVGDRVIGATLEVTNITVFPDLRDQSGSPCVIASWVVFQTVR</sequence>
<dbReference type="GeneID" id="66163073"/>
<name>A0A8D5ZHW0_9CREN</name>
<keyword evidence="2" id="KW-1185">Reference proteome</keyword>
<dbReference type="KEGG" id="csty:KN1_13460"/>
<reference evidence="1 2" key="1">
    <citation type="submission" date="2021-04" db="EMBL/GenBank/DDBJ databases">
        <title>Complete genome sequence of Stygiolobus sp. KN-1.</title>
        <authorList>
            <person name="Nakamura K."/>
            <person name="Sakai H."/>
            <person name="Kurosawa N."/>
        </authorList>
    </citation>
    <scope>NUCLEOTIDE SEQUENCE [LARGE SCALE GENOMIC DNA]</scope>
    <source>
        <strain evidence="1 2">KN-1</strain>
    </source>
</reference>
<dbReference type="Proteomes" id="UP000825123">
    <property type="component" value="Chromosome"/>
</dbReference>
<dbReference type="EMBL" id="AP024597">
    <property type="protein sequence ID" value="BCU70049.1"/>
    <property type="molecule type" value="Genomic_DNA"/>
</dbReference>
<evidence type="ECO:0000313" key="1">
    <source>
        <dbReference type="EMBL" id="BCU70049.1"/>
    </source>
</evidence>
<gene>
    <name evidence="1" type="ORF">KN1_13460</name>
</gene>
<protein>
    <submittedName>
        <fullName evidence="1">Uncharacterized protein</fullName>
    </submittedName>
</protein>
<evidence type="ECO:0000313" key="2">
    <source>
        <dbReference type="Proteomes" id="UP000825123"/>
    </source>
</evidence>
<accession>A0A8D5ZHW0</accession>
<dbReference type="RefSeq" id="WP_221290270.1">
    <property type="nucleotide sequence ID" value="NZ_AP024597.1"/>
</dbReference>
<organism evidence="1 2">
    <name type="scientific">Stygiolobus caldivivus</name>
    <dbReference type="NCBI Taxonomy" id="2824673"/>
    <lineage>
        <taxon>Archaea</taxon>
        <taxon>Thermoproteota</taxon>
        <taxon>Thermoprotei</taxon>
        <taxon>Sulfolobales</taxon>
        <taxon>Sulfolobaceae</taxon>
        <taxon>Stygiolobus</taxon>
    </lineage>
</organism>